<name>A0ABV8HJ11_9ACTN</name>
<dbReference type="PANTHER" id="PTHR46696:SF1">
    <property type="entry name" value="CYTOCHROME P450 YJIB-RELATED"/>
    <property type="match status" value="1"/>
</dbReference>
<keyword evidence="2" id="KW-0408">Iron</keyword>
<evidence type="ECO:0000256" key="2">
    <source>
        <dbReference type="RuleBase" id="RU000461"/>
    </source>
</evidence>
<dbReference type="EMBL" id="JBHSBB010000006">
    <property type="protein sequence ID" value="MFC4031032.1"/>
    <property type="molecule type" value="Genomic_DNA"/>
</dbReference>
<gene>
    <name evidence="3" type="ORF">ACFO3J_06055</name>
</gene>
<dbReference type="SUPFAM" id="SSF48264">
    <property type="entry name" value="Cytochrome P450"/>
    <property type="match status" value="1"/>
</dbReference>
<dbReference type="InterPro" id="IPR036396">
    <property type="entry name" value="Cyt_P450_sf"/>
</dbReference>
<evidence type="ECO:0000313" key="3">
    <source>
        <dbReference type="EMBL" id="MFC4031032.1"/>
    </source>
</evidence>
<dbReference type="CDD" id="cd11029">
    <property type="entry name" value="CYP107-like"/>
    <property type="match status" value="1"/>
</dbReference>
<keyword evidence="2" id="KW-0503">Monooxygenase</keyword>
<keyword evidence="2" id="KW-0479">Metal-binding</keyword>
<reference evidence="4" key="1">
    <citation type="journal article" date="2019" name="Int. J. Syst. Evol. Microbiol.">
        <title>The Global Catalogue of Microorganisms (GCM) 10K type strain sequencing project: providing services to taxonomists for standard genome sequencing and annotation.</title>
        <authorList>
            <consortium name="The Broad Institute Genomics Platform"/>
            <consortium name="The Broad Institute Genome Sequencing Center for Infectious Disease"/>
            <person name="Wu L."/>
            <person name="Ma J."/>
        </authorList>
    </citation>
    <scope>NUCLEOTIDE SEQUENCE [LARGE SCALE GENOMIC DNA]</scope>
    <source>
        <strain evidence="4">CGMCC 4.7237</strain>
    </source>
</reference>
<dbReference type="InterPro" id="IPR017972">
    <property type="entry name" value="Cyt_P450_CS"/>
</dbReference>
<evidence type="ECO:0000256" key="1">
    <source>
        <dbReference type="ARBA" id="ARBA00010617"/>
    </source>
</evidence>
<proteinExistence type="inferred from homology"/>
<dbReference type="Gene3D" id="1.10.630.10">
    <property type="entry name" value="Cytochrome P450"/>
    <property type="match status" value="1"/>
</dbReference>
<dbReference type="PRINTS" id="PR00359">
    <property type="entry name" value="BP450"/>
</dbReference>
<dbReference type="Pfam" id="PF00067">
    <property type="entry name" value="p450"/>
    <property type="match status" value="1"/>
</dbReference>
<sequence>MSIIETIDLSGYGKEFIADPYPVYARLREQGPLHHVNTPAGGEMWLIVGYDEARAVLADPRLSKDWRTLVPEPGDLYVISANMLESDAPQHTRLRKLVAREFTARRMEQLRPRVQQITDRLLEAMLPRGTADLIEALAFPLPITVICELLGVPDLDRAMFSALSRKVIGESAGYEEEAAAAAEIGAYLTCLIGDKRRHGPQGDLLSDLIRARDEEGDQLSGEELVGMAFLLLVAGHETTVNLIANGVLALLRHPDQLAALRADPGLMDGAIEEMLRYEGPVENATYRFTREPTEIAGRLIPAGQVVTVVLAAGNRDPGRYPAPDTFDIRREPRAHLAFGHGVHYCLGAPLARLEGRIAIGSLLERCPELRLDAPATELRWRAGQLIRGVQRLPVRF</sequence>
<comment type="similarity">
    <text evidence="1 2">Belongs to the cytochrome P450 family.</text>
</comment>
<dbReference type="PROSITE" id="PS00086">
    <property type="entry name" value="CYTOCHROME_P450"/>
    <property type="match status" value="1"/>
</dbReference>
<accession>A0ABV8HJ11</accession>
<evidence type="ECO:0000313" key="4">
    <source>
        <dbReference type="Proteomes" id="UP001595765"/>
    </source>
</evidence>
<organism evidence="3 4">
    <name type="scientific">Streptomyces polygonati</name>
    <dbReference type="NCBI Taxonomy" id="1617087"/>
    <lineage>
        <taxon>Bacteria</taxon>
        <taxon>Bacillati</taxon>
        <taxon>Actinomycetota</taxon>
        <taxon>Actinomycetes</taxon>
        <taxon>Kitasatosporales</taxon>
        <taxon>Streptomycetaceae</taxon>
        <taxon>Streptomyces</taxon>
    </lineage>
</organism>
<dbReference type="InterPro" id="IPR001128">
    <property type="entry name" value="Cyt_P450"/>
</dbReference>
<dbReference type="RefSeq" id="WP_386426840.1">
    <property type="nucleotide sequence ID" value="NZ_JBHSBB010000006.1"/>
</dbReference>
<keyword evidence="2" id="KW-0349">Heme</keyword>
<dbReference type="InterPro" id="IPR002397">
    <property type="entry name" value="Cyt_P450_B"/>
</dbReference>
<protein>
    <submittedName>
        <fullName evidence="3">Cytochrome P450</fullName>
    </submittedName>
</protein>
<dbReference type="Proteomes" id="UP001595765">
    <property type="component" value="Unassembled WGS sequence"/>
</dbReference>
<keyword evidence="2" id="KW-0560">Oxidoreductase</keyword>
<dbReference type="PANTHER" id="PTHR46696">
    <property type="entry name" value="P450, PUTATIVE (EUROFUNG)-RELATED"/>
    <property type="match status" value="1"/>
</dbReference>
<comment type="caution">
    <text evidence="3">The sequence shown here is derived from an EMBL/GenBank/DDBJ whole genome shotgun (WGS) entry which is preliminary data.</text>
</comment>
<keyword evidence="4" id="KW-1185">Reference proteome</keyword>